<dbReference type="GO" id="GO:0005049">
    <property type="term" value="F:nuclear export signal receptor activity"/>
    <property type="evidence" value="ECO:0007669"/>
    <property type="project" value="InterPro"/>
</dbReference>
<keyword evidence="7" id="KW-0539">Nucleus</keyword>
<comment type="subcellular location">
    <subcellularLocation>
        <location evidence="2">Cytoplasm</location>
    </subcellularLocation>
    <subcellularLocation>
        <location evidence="1">Nucleus</location>
    </subcellularLocation>
</comment>
<evidence type="ECO:0000256" key="6">
    <source>
        <dbReference type="ARBA" id="ARBA00022927"/>
    </source>
</evidence>
<dbReference type="AlphaFoldDB" id="A0A5K3FBE1"/>
<sequence length="881" mass="96018">MVESMPYHLLCFLLRWVASSGHEVAAFARRSVLGAVTAIVKRAAAAQAESHVAGLSLGGSAHARGPPTLTWPPFSNPGPPNCLVTFFLDELSHLLAPVSASYQQESSRLSFGLAILSAFLDEMNDSDQDAASLNLSLESHVYLQARFQAFELLQIFQILLRLVESLIRVHDWPTPNLNNDETTYHLVHCFEVITSWNFLPEHIVDFTCLRPTMRRTRNFRPCDRWECVFGVRGISLTLSLLLKLHSHLRSVPTFSCRILTSVVALTSLTGPLVSGHTNSPLAEHVSICMSGLARSLTPLAADPLSGVTALLVSQTEPRADDLNLYAEGVVPYSRLAEVEAAFPVFPSTGFHSYELPLLAEMGVNLLRRLVDVCTVLEGFAVGMGWPTTGGEDVLSRLFFYLSAMDAFLGLVKNILLKCLLLEAGVGGTDGDVDVEDQVTAAHEASERLFAYLSDISNVVPRFASSDSAISFTTGPTAVRDQMMEVLKRACVKVRANFQRHQRELIKAYFSSHLAAPIGFRKDSTNGGSGGATNEEFDLDIDDDDQMAYEDSLFTIGQFSSSAEGNAMASVVELLVGLLEERVVLLANSPAPDNCNVTLLEDVHWLLLFVGHVLVTGPSKLGASKGAQPAWDSDFSIPSAVWSTGPETFTSEEFERCHQYLVKATENTPFTGPQSVPSLLRLFGVLFRLLSLQVSSRIGSAQLTEDSLWVFVRLTLTYFSSNNPNGHLEDCEVESTNEQLSLLRALLRPPTSNHYSAPGFSCAENVTSALILAARLAMSTWLGEPKITAMASCLLAVIARHSLVSASLSKENANPTRSWIELCGLVCGPNATVDTWPSLLPETLTELVDTCARGCWCLRASTCSDVGVHNGNNVVNLFYQVR</sequence>
<evidence type="ECO:0000256" key="5">
    <source>
        <dbReference type="ARBA" id="ARBA00022490"/>
    </source>
</evidence>
<dbReference type="GO" id="GO:0005643">
    <property type="term" value="C:nuclear pore"/>
    <property type="evidence" value="ECO:0007669"/>
    <property type="project" value="TreeGrafter"/>
</dbReference>
<reference evidence="9" key="1">
    <citation type="submission" date="2019-11" db="UniProtKB">
        <authorList>
            <consortium name="WormBaseParasite"/>
        </authorList>
    </citation>
    <scope>IDENTIFICATION</scope>
</reference>
<evidence type="ECO:0000256" key="3">
    <source>
        <dbReference type="ARBA" id="ARBA00009466"/>
    </source>
</evidence>
<dbReference type="GO" id="GO:0006611">
    <property type="term" value="P:protein export from nucleus"/>
    <property type="evidence" value="ECO:0007669"/>
    <property type="project" value="TreeGrafter"/>
</dbReference>
<evidence type="ECO:0000256" key="8">
    <source>
        <dbReference type="SAM" id="SignalP"/>
    </source>
</evidence>
<evidence type="ECO:0000256" key="4">
    <source>
        <dbReference type="ARBA" id="ARBA00022448"/>
    </source>
</evidence>
<accession>A0A5K3FBE1</accession>
<evidence type="ECO:0000256" key="2">
    <source>
        <dbReference type="ARBA" id="ARBA00004496"/>
    </source>
</evidence>
<organism evidence="9">
    <name type="scientific">Mesocestoides corti</name>
    <name type="common">Flatworm</name>
    <dbReference type="NCBI Taxonomy" id="53468"/>
    <lineage>
        <taxon>Eukaryota</taxon>
        <taxon>Metazoa</taxon>
        <taxon>Spiralia</taxon>
        <taxon>Lophotrochozoa</taxon>
        <taxon>Platyhelminthes</taxon>
        <taxon>Cestoda</taxon>
        <taxon>Eucestoda</taxon>
        <taxon>Cyclophyllidea</taxon>
        <taxon>Mesocestoididae</taxon>
        <taxon>Mesocestoides</taxon>
    </lineage>
</organism>
<name>A0A5K3FBE1_MESCO</name>
<dbReference type="GO" id="GO:0005737">
    <property type="term" value="C:cytoplasm"/>
    <property type="evidence" value="ECO:0007669"/>
    <property type="project" value="UniProtKB-SubCell"/>
</dbReference>
<keyword evidence="4" id="KW-0813">Transport</keyword>
<evidence type="ECO:0000313" key="9">
    <source>
        <dbReference type="WBParaSite" id="MCU_007064-RA"/>
    </source>
</evidence>
<keyword evidence="8" id="KW-0732">Signal</keyword>
<evidence type="ECO:0000256" key="1">
    <source>
        <dbReference type="ARBA" id="ARBA00004123"/>
    </source>
</evidence>
<keyword evidence="5" id="KW-0963">Cytoplasm</keyword>
<proteinExistence type="inferred from homology"/>
<protein>
    <submittedName>
        <fullName evidence="9">SpoU_methylase domain-containing protein</fullName>
    </submittedName>
</protein>
<dbReference type="InterPro" id="IPR044189">
    <property type="entry name" value="XPO4/7-like"/>
</dbReference>
<comment type="similarity">
    <text evidence="3">Belongs to the exportin family.</text>
</comment>
<dbReference type="WBParaSite" id="MCU_007064-RA">
    <property type="protein sequence ID" value="MCU_007064-RA"/>
    <property type="gene ID" value="MCU_007064"/>
</dbReference>
<dbReference type="PANTHER" id="PTHR12596">
    <property type="entry name" value="EXPORTIN 4,7-RELATED"/>
    <property type="match status" value="1"/>
</dbReference>
<feature type="chain" id="PRO_5024341622" evidence="8">
    <location>
        <begin position="22"/>
        <end position="881"/>
    </location>
</feature>
<keyword evidence="6" id="KW-0653">Protein transport</keyword>
<feature type="signal peptide" evidence="8">
    <location>
        <begin position="1"/>
        <end position="21"/>
    </location>
</feature>
<evidence type="ECO:0000256" key="7">
    <source>
        <dbReference type="ARBA" id="ARBA00023242"/>
    </source>
</evidence>
<dbReference type="PANTHER" id="PTHR12596:SF1">
    <property type="entry name" value="EXPORTIN-4"/>
    <property type="match status" value="1"/>
</dbReference>